<name>A0A327ZYY3_9STAP</name>
<dbReference type="EMBL" id="PZJH01000001">
    <property type="protein sequence ID" value="RAK46258.1"/>
    <property type="molecule type" value="Genomic_DNA"/>
</dbReference>
<evidence type="ECO:0000313" key="12">
    <source>
        <dbReference type="Proteomes" id="UP000249808"/>
    </source>
</evidence>
<dbReference type="InterPro" id="IPR020846">
    <property type="entry name" value="MFS_dom"/>
</dbReference>
<evidence type="ECO:0000256" key="7">
    <source>
        <dbReference type="ARBA" id="ARBA00023136"/>
    </source>
</evidence>
<proteinExistence type="predicted"/>
<feature type="transmembrane region" description="Helical" evidence="9">
    <location>
        <begin position="81"/>
        <end position="97"/>
    </location>
</feature>
<feature type="transmembrane region" description="Helical" evidence="9">
    <location>
        <begin position="103"/>
        <end position="125"/>
    </location>
</feature>
<dbReference type="GO" id="GO:0022857">
    <property type="term" value="F:transmembrane transporter activity"/>
    <property type="evidence" value="ECO:0007669"/>
    <property type="project" value="InterPro"/>
</dbReference>
<evidence type="ECO:0000256" key="5">
    <source>
        <dbReference type="ARBA" id="ARBA00022692"/>
    </source>
</evidence>
<keyword evidence="4" id="KW-1003">Cell membrane</keyword>
<evidence type="ECO:0000256" key="8">
    <source>
        <dbReference type="ARBA" id="ARBA00024730"/>
    </source>
</evidence>
<evidence type="ECO:0000256" key="1">
    <source>
        <dbReference type="ARBA" id="ARBA00004651"/>
    </source>
</evidence>
<dbReference type="InterPro" id="IPR050189">
    <property type="entry name" value="MFS_Efflux_Transporters"/>
</dbReference>
<feature type="transmembrane region" description="Helical" evidence="9">
    <location>
        <begin position="167"/>
        <end position="189"/>
    </location>
</feature>
<feature type="domain" description="Major facilitator superfamily (MFS) profile" evidence="10">
    <location>
        <begin position="13"/>
        <end position="392"/>
    </location>
</feature>
<keyword evidence="12" id="KW-1185">Reference proteome</keyword>
<feature type="transmembrane region" description="Helical" evidence="9">
    <location>
        <begin position="137"/>
        <end position="161"/>
    </location>
</feature>
<dbReference type="NCBIfam" id="NF047396">
    <property type="entry name" value="MFS_flip_LtaA"/>
    <property type="match status" value="1"/>
</dbReference>
<reference evidence="11 12" key="1">
    <citation type="journal article" date="2018" name="Front. Microbiol.">
        <title>Description and Comparative Genomics of Macrococcus caseolyticus subsp. hominis subsp. nov., Macrococcus goetzii sp. nov., Macrococcus epidermidis sp. nov., and Macrococcus bohemicus sp. nov., Novel Macrococci From Human Clinical Material With Virulence Potential and Suspected Uptake of Foreign DNA by Natural Transformation.</title>
        <authorList>
            <person name="Maslanova I."/>
            <person name="Wertheimer Z."/>
            <person name="Sedlacek I."/>
            <person name="Svec P."/>
            <person name="Indrakova A."/>
            <person name="Kovarovic V."/>
            <person name="Schumann P."/>
            <person name="Sproer C."/>
            <person name="Kralova S."/>
            <person name="Sedo O."/>
            <person name="Kristofova L."/>
            <person name="Vrbovska V."/>
            <person name="Fuzik T."/>
            <person name="Petras P."/>
            <person name="Zdrahal Z."/>
            <person name="Ruzickova V."/>
            <person name="Doskar J."/>
            <person name="Pantucek R."/>
        </authorList>
    </citation>
    <scope>NUCLEOTIDE SEQUENCE [LARGE SCALE GENOMIC DNA]</scope>
    <source>
        <strain evidence="11 12">01/688</strain>
    </source>
</reference>
<dbReference type="InterPro" id="IPR036259">
    <property type="entry name" value="MFS_trans_sf"/>
</dbReference>
<dbReference type="Proteomes" id="UP000249808">
    <property type="component" value="Unassembled WGS sequence"/>
</dbReference>
<dbReference type="InterPro" id="IPR001958">
    <property type="entry name" value="Tet-R_TetA/multi-R_MdtG-like"/>
</dbReference>
<organism evidence="11 12">
    <name type="scientific">Macrococcus epidermidis</name>
    <dbReference type="NCBI Taxonomy" id="1902580"/>
    <lineage>
        <taxon>Bacteria</taxon>
        <taxon>Bacillati</taxon>
        <taxon>Bacillota</taxon>
        <taxon>Bacilli</taxon>
        <taxon>Bacillales</taxon>
        <taxon>Staphylococcaceae</taxon>
        <taxon>Macrococcus</taxon>
    </lineage>
</organism>
<feature type="transmembrane region" description="Helical" evidence="9">
    <location>
        <begin position="12"/>
        <end position="34"/>
    </location>
</feature>
<accession>A0A327ZYY3</accession>
<dbReference type="PRINTS" id="PR01035">
    <property type="entry name" value="TCRTETA"/>
</dbReference>
<comment type="caution">
    <text evidence="11">The sequence shown here is derived from an EMBL/GenBank/DDBJ whole genome shotgun (WGS) entry which is preliminary data.</text>
</comment>
<dbReference type="AlphaFoldDB" id="A0A327ZYY3"/>
<evidence type="ECO:0000256" key="9">
    <source>
        <dbReference type="SAM" id="Phobius"/>
    </source>
</evidence>
<feature type="transmembrane region" description="Helical" evidence="9">
    <location>
        <begin position="46"/>
        <end position="69"/>
    </location>
</feature>
<keyword evidence="6 9" id="KW-1133">Transmembrane helix</keyword>
<sequence>MRDSSRSRFTGKNFWLMISILFLMEFARGMYVLSYLPVLPTTNSKITVGIVSFAITLHFISDSLTNFGIGFMLKRFGTKKVLNLGFLLAFFGLSIVVCFNNPIALIIAAILTGIAVSPIWVIMLSSIDDTKRSKQMGYVYFAWLVGMMAGMIVMNLIFKIHPTKFTFLMPVFVLIAWLLYFFVHVEVSFFEKKSIKTQFAHIKHVMMRHLVLFPGIVLQGLAIGMLVPILPIYAIKHLHVTTLEYTYLLIAGGIGCTISMLFISKFMDEVSKIYSHIVILTGFVIFGVAIFTMTQINNYYLVLIAAVLIGIFYGLLLPGWNAFMASQVEAKLKEESWGVFNSLQGIGTMLGPVIAGIITEVFHNTNFTLFTSASLFLSLALFYGIYFLRMHHQKNRADH</sequence>
<feature type="transmembrane region" description="Helical" evidence="9">
    <location>
        <begin position="370"/>
        <end position="388"/>
    </location>
</feature>
<dbReference type="PANTHER" id="PTHR43124:SF3">
    <property type="entry name" value="CHLORAMPHENICOL EFFLUX PUMP RV0191"/>
    <property type="match status" value="1"/>
</dbReference>
<dbReference type="InterPro" id="IPR011701">
    <property type="entry name" value="MFS"/>
</dbReference>
<dbReference type="GO" id="GO:0005886">
    <property type="term" value="C:plasma membrane"/>
    <property type="evidence" value="ECO:0007669"/>
    <property type="project" value="UniProtKB-SubCell"/>
</dbReference>
<keyword evidence="7 9" id="KW-0472">Membrane</keyword>
<gene>
    <name evidence="11" type="ORF">BHU61_02080</name>
</gene>
<dbReference type="PROSITE" id="PS50850">
    <property type="entry name" value="MFS"/>
    <property type="match status" value="1"/>
</dbReference>
<evidence type="ECO:0000256" key="3">
    <source>
        <dbReference type="ARBA" id="ARBA00022448"/>
    </source>
</evidence>
<feature type="transmembrane region" description="Helical" evidence="9">
    <location>
        <begin position="245"/>
        <end position="266"/>
    </location>
</feature>
<feature type="transmembrane region" description="Helical" evidence="9">
    <location>
        <begin position="299"/>
        <end position="317"/>
    </location>
</feature>
<protein>
    <recommendedName>
        <fullName evidence="2">Quinolone resistance protein NorA</fullName>
    </recommendedName>
</protein>
<feature type="transmembrane region" description="Helical" evidence="9">
    <location>
        <begin position="273"/>
        <end position="293"/>
    </location>
</feature>
<feature type="transmembrane region" description="Helical" evidence="9">
    <location>
        <begin position="210"/>
        <end position="233"/>
    </location>
</feature>
<dbReference type="CDD" id="cd17325">
    <property type="entry name" value="MFS_MdtG_SLC18_like"/>
    <property type="match status" value="1"/>
</dbReference>
<evidence type="ECO:0000256" key="4">
    <source>
        <dbReference type="ARBA" id="ARBA00022475"/>
    </source>
</evidence>
<comment type="subcellular location">
    <subcellularLocation>
        <location evidence="1">Cell membrane</location>
        <topology evidence="1">Multi-pass membrane protein</topology>
    </subcellularLocation>
</comment>
<evidence type="ECO:0000256" key="2">
    <source>
        <dbReference type="ARBA" id="ARBA00019647"/>
    </source>
</evidence>
<evidence type="ECO:0000313" key="11">
    <source>
        <dbReference type="EMBL" id="RAK46258.1"/>
    </source>
</evidence>
<evidence type="ECO:0000256" key="6">
    <source>
        <dbReference type="ARBA" id="ARBA00022989"/>
    </source>
</evidence>
<keyword evidence="3" id="KW-0813">Transport</keyword>
<dbReference type="Pfam" id="PF07690">
    <property type="entry name" value="MFS_1"/>
    <property type="match status" value="1"/>
</dbReference>
<keyword evidence="5 9" id="KW-0812">Transmembrane</keyword>
<dbReference type="PANTHER" id="PTHR43124">
    <property type="entry name" value="PURINE EFFLUX PUMP PBUE"/>
    <property type="match status" value="1"/>
</dbReference>
<comment type="function">
    <text evidence="8">Involved in quinolone resistance. May constitute a membrane-associated active efflux pump of hydrophilic quinolones.</text>
</comment>
<dbReference type="SUPFAM" id="SSF103473">
    <property type="entry name" value="MFS general substrate transporter"/>
    <property type="match status" value="1"/>
</dbReference>
<evidence type="ECO:0000259" key="10">
    <source>
        <dbReference type="PROSITE" id="PS50850"/>
    </source>
</evidence>
<dbReference type="RefSeq" id="WP_111714403.1">
    <property type="nucleotide sequence ID" value="NZ_CP073819.1"/>
</dbReference>
<feature type="transmembrane region" description="Helical" evidence="9">
    <location>
        <begin position="338"/>
        <end position="358"/>
    </location>
</feature>
<dbReference type="Gene3D" id="1.20.1250.20">
    <property type="entry name" value="MFS general substrate transporter like domains"/>
    <property type="match status" value="2"/>
</dbReference>